<comment type="catalytic activity">
    <reaction evidence="6 7">
        <text>Release of N-terminal amino acids, preferentially methionine, from peptides and arylamides.</text>
        <dbReference type="EC" id="3.4.11.18"/>
    </reaction>
</comment>
<dbReference type="CDD" id="cd01086">
    <property type="entry name" value="MetAP1"/>
    <property type="match status" value="1"/>
</dbReference>
<feature type="binding site" evidence="6">
    <location>
        <position position="248"/>
    </location>
    <ligand>
        <name>a divalent metal cation</name>
        <dbReference type="ChEBI" id="CHEBI:60240"/>
        <label>1</label>
    </ligand>
</feature>
<evidence type="ECO:0000256" key="3">
    <source>
        <dbReference type="ARBA" id="ARBA00022670"/>
    </source>
</evidence>
<evidence type="ECO:0000313" key="9">
    <source>
        <dbReference type="EMBL" id="RMI31878.1"/>
    </source>
</evidence>
<reference evidence="9 10" key="1">
    <citation type="submission" date="2018-10" db="EMBL/GenBank/DDBJ databases">
        <title>Isolation from cow dung.</title>
        <authorList>
            <person name="Ling L."/>
        </authorList>
    </citation>
    <scope>NUCLEOTIDE SEQUENCE [LARGE SCALE GENOMIC DNA]</scope>
    <source>
        <strain evidence="9 10">NEAU-LL90</strain>
    </source>
</reference>
<keyword evidence="4 6" id="KW-0479">Metal-binding</keyword>
<feature type="binding site" evidence="6">
    <location>
        <position position="115"/>
    </location>
    <ligand>
        <name>a divalent metal cation</name>
        <dbReference type="ChEBI" id="CHEBI:60240"/>
        <label>2</label>
        <note>catalytic</note>
    </ligand>
</feature>
<dbReference type="NCBIfam" id="TIGR00500">
    <property type="entry name" value="met_pdase_I"/>
    <property type="match status" value="1"/>
</dbReference>
<evidence type="ECO:0000256" key="4">
    <source>
        <dbReference type="ARBA" id="ARBA00022723"/>
    </source>
</evidence>
<comment type="caution">
    <text evidence="9">The sequence shown here is derived from an EMBL/GenBank/DDBJ whole genome shotgun (WGS) entry which is preliminary data.</text>
</comment>
<dbReference type="AlphaFoldDB" id="A0A3M2LB65"/>
<dbReference type="GO" id="GO:0046872">
    <property type="term" value="F:metal ion binding"/>
    <property type="evidence" value="ECO:0007669"/>
    <property type="project" value="UniProtKB-UniRule"/>
</dbReference>
<dbReference type="SUPFAM" id="SSF55920">
    <property type="entry name" value="Creatinase/aminopeptidase"/>
    <property type="match status" value="1"/>
</dbReference>
<proteinExistence type="inferred from homology"/>
<feature type="binding site" evidence="6">
    <location>
        <position position="184"/>
    </location>
    <ligand>
        <name>a divalent metal cation</name>
        <dbReference type="ChEBI" id="CHEBI:60240"/>
        <label>2</label>
        <note>catalytic</note>
    </ligand>
</feature>
<evidence type="ECO:0000256" key="1">
    <source>
        <dbReference type="ARBA" id="ARBA00002521"/>
    </source>
</evidence>
<dbReference type="InterPro" id="IPR002467">
    <property type="entry name" value="Pept_M24A_MAP1"/>
</dbReference>
<dbReference type="PANTHER" id="PTHR43330:SF27">
    <property type="entry name" value="METHIONINE AMINOPEPTIDASE"/>
    <property type="match status" value="1"/>
</dbReference>
<feature type="binding site" evidence="6">
    <location>
        <position position="104"/>
    </location>
    <ligand>
        <name>a divalent metal cation</name>
        <dbReference type="ChEBI" id="CHEBI:60240"/>
        <label>1</label>
    </ligand>
</feature>
<comment type="similarity">
    <text evidence="6">Belongs to the peptidase M24A family. Methionine aminopeptidase type 1 subfamily.</text>
</comment>
<keyword evidence="3 6" id="KW-0645">Protease</keyword>
<dbReference type="Proteomes" id="UP000279275">
    <property type="component" value="Unassembled WGS sequence"/>
</dbReference>
<feature type="binding site" evidence="6">
    <location>
        <position position="86"/>
    </location>
    <ligand>
        <name>substrate</name>
    </ligand>
</feature>
<dbReference type="GO" id="GO:0005829">
    <property type="term" value="C:cytosol"/>
    <property type="evidence" value="ECO:0007669"/>
    <property type="project" value="TreeGrafter"/>
</dbReference>
<evidence type="ECO:0000256" key="2">
    <source>
        <dbReference type="ARBA" id="ARBA00022438"/>
    </source>
</evidence>
<evidence type="ECO:0000256" key="7">
    <source>
        <dbReference type="RuleBase" id="RU003653"/>
    </source>
</evidence>
<feature type="binding site" evidence="6">
    <location>
        <position position="191"/>
    </location>
    <ligand>
        <name>substrate</name>
    </ligand>
</feature>
<gene>
    <name evidence="6 9" type="primary">map</name>
    <name evidence="9" type="ORF">EBN03_17055</name>
</gene>
<keyword evidence="5 6" id="KW-0378">Hydrolase</keyword>
<protein>
    <recommendedName>
        <fullName evidence="6 7">Methionine aminopeptidase</fullName>
        <shortName evidence="6">MAP</shortName>
        <shortName evidence="6">MetAP</shortName>
        <ecNumber evidence="6 7">3.4.11.18</ecNumber>
    </recommendedName>
    <alternativeName>
        <fullName evidence="6">Peptidase M</fullName>
    </alternativeName>
</protein>
<dbReference type="EMBL" id="RFFH01000006">
    <property type="protein sequence ID" value="RMI31878.1"/>
    <property type="molecule type" value="Genomic_DNA"/>
</dbReference>
<dbReference type="GO" id="GO:0070006">
    <property type="term" value="F:metalloaminopeptidase activity"/>
    <property type="evidence" value="ECO:0007669"/>
    <property type="project" value="UniProtKB-UniRule"/>
</dbReference>
<keyword evidence="10" id="KW-1185">Reference proteome</keyword>
<name>A0A3M2LB65_9NOCA</name>
<dbReference type="EC" id="3.4.11.18" evidence="6 7"/>
<dbReference type="InterPro" id="IPR036005">
    <property type="entry name" value="Creatinase/aminopeptidase-like"/>
</dbReference>
<dbReference type="PRINTS" id="PR00599">
    <property type="entry name" value="MAPEPTIDASE"/>
</dbReference>
<accession>A0A3M2LB65</accession>
<evidence type="ECO:0000259" key="8">
    <source>
        <dbReference type="Pfam" id="PF00557"/>
    </source>
</evidence>
<dbReference type="PANTHER" id="PTHR43330">
    <property type="entry name" value="METHIONINE AMINOPEPTIDASE"/>
    <property type="match status" value="1"/>
</dbReference>
<organism evidence="9 10">
    <name type="scientific">Nocardia stercoris</name>
    <dbReference type="NCBI Taxonomy" id="2483361"/>
    <lineage>
        <taxon>Bacteria</taxon>
        <taxon>Bacillati</taxon>
        <taxon>Actinomycetota</taxon>
        <taxon>Actinomycetes</taxon>
        <taxon>Mycobacteriales</taxon>
        <taxon>Nocardiaceae</taxon>
        <taxon>Nocardia</taxon>
    </lineage>
</organism>
<evidence type="ECO:0000313" key="10">
    <source>
        <dbReference type="Proteomes" id="UP000279275"/>
    </source>
</evidence>
<dbReference type="InterPro" id="IPR000994">
    <property type="entry name" value="Pept_M24"/>
</dbReference>
<feature type="binding site" evidence="6">
    <location>
        <position position="217"/>
    </location>
    <ligand>
        <name>a divalent metal cation</name>
        <dbReference type="ChEBI" id="CHEBI:60240"/>
        <label>2</label>
        <note>catalytic</note>
    </ligand>
</feature>
<evidence type="ECO:0000256" key="5">
    <source>
        <dbReference type="ARBA" id="ARBA00022801"/>
    </source>
</evidence>
<dbReference type="GO" id="GO:0004239">
    <property type="term" value="F:initiator methionyl aminopeptidase activity"/>
    <property type="evidence" value="ECO:0007669"/>
    <property type="project" value="UniProtKB-UniRule"/>
</dbReference>
<feature type="binding site" evidence="6">
    <location>
        <position position="115"/>
    </location>
    <ligand>
        <name>a divalent metal cation</name>
        <dbReference type="ChEBI" id="CHEBI:60240"/>
        <label>1</label>
    </ligand>
</feature>
<dbReference type="RefSeq" id="WP_122189008.1">
    <property type="nucleotide sequence ID" value="NZ_RFFH01000006.1"/>
</dbReference>
<dbReference type="GO" id="GO:0006508">
    <property type="term" value="P:proteolysis"/>
    <property type="evidence" value="ECO:0007669"/>
    <property type="project" value="UniProtKB-KW"/>
</dbReference>
<evidence type="ECO:0000256" key="6">
    <source>
        <dbReference type="HAMAP-Rule" id="MF_01974"/>
    </source>
</evidence>
<comment type="subunit">
    <text evidence="6">Monomer.</text>
</comment>
<comment type="cofactor">
    <cofactor evidence="6">
        <name>Co(2+)</name>
        <dbReference type="ChEBI" id="CHEBI:48828"/>
    </cofactor>
    <cofactor evidence="6">
        <name>Zn(2+)</name>
        <dbReference type="ChEBI" id="CHEBI:29105"/>
    </cofactor>
    <cofactor evidence="6">
        <name>Mn(2+)</name>
        <dbReference type="ChEBI" id="CHEBI:29035"/>
    </cofactor>
    <cofactor evidence="6">
        <name>Fe(2+)</name>
        <dbReference type="ChEBI" id="CHEBI:29033"/>
    </cofactor>
    <text evidence="6">Binds 2 divalent metal cations per subunit. Has a high-affinity and a low affinity metal-binding site. The true nature of the physiological cofactor is under debate. The enzyme is active with cobalt, zinc, manganese or divalent iron ions. Most likely, methionine aminopeptidases function as mononuclear Fe(2+)-metalloproteases under physiological conditions, and the catalytically relevant metal-binding site has been assigned to the histidine-containing high-affinity site.</text>
</comment>
<feature type="binding site" evidence="6">
    <location>
        <position position="248"/>
    </location>
    <ligand>
        <name>a divalent metal cation</name>
        <dbReference type="ChEBI" id="CHEBI:60240"/>
        <label>2</label>
        <note>catalytic</note>
    </ligand>
</feature>
<comment type="function">
    <text evidence="1 6">Removes the N-terminal methionine from nascent proteins. The N-terminal methionine is often cleaved when the second residue in the primary sequence is small and uncharged (Met-Ala-, Cys, Gly, Pro, Ser, Thr, or Val). Requires deformylation of the N(alpha)-formylated initiator methionine before it can be hydrolyzed.</text>
</comment>
<dbReference type="Pfam" id="PF00557">
    <property type="entry name" value="Peptidase_M24"/>
    <property type="match status" value="1"/>
</dbReference>
<sequence>MVFGRKQKKVVPFRTSGELDAMAAAGAVVGRALVAVRAAAKPGVSTLELNEVAEQVIREAGAIPSFLGYHGFPASICSSVNDRIVHGIPTAAEVLAEGDLVSIDCGAILDGWHGDSAWTFGIGTISEADEQLSEATRLSMESGIEAMVPGNRLSDVSHAIELGTRAAEKLHGRAYGIVDGYGGHCIGREMHMDPFLPNEGAPGKGPQLVVGSVLAIEPMLTLGTTDSKTLSDDWTVVTTDGSRAAHWEHTVAVTQDGPRILTQRPE</sequence>
<dbReference type="OrthoDB" id="9802055at2"/>
<keyword evidence="2 6" id="KW-0031">Aminopeptidase</keyword>
<dbReference type="HAMAP" id="MF_01974">
    <property type="entry name" value="MetAP_1"/>
    <property type="match status" value="1"/>
</dbReference>
<feature type="domain" description="Peptidase M24" evidence="8">
    <location>
        <begin position="21"/>
        <end position="255"/>
    </location>
</feature>
<dbReference type="InterPro" id="IPR001714">
    <property type="entry name" value="Pept_M24_MAP"/>
</dbReference>
<dbReference type="Gene3D" id="3.90.230.10">
    <property type="entry name" value="Creatinase/methionine aminopeptidase superfamily"/>
    <property type="match status" value="1"/>
</dbReference>